<evidence type="ECO:0000256" key="1">
    <source>
        <dbReference type="SAM" id="MobiDB-lite"/>
    </source>
</evidence>
<evidence type="ECO:0000259" key="2">
    <source>
        <dbReference type="Pfam" id="PF00149"/>
    </source>
</evidence>
<gene>
    <name evidence="3" type="ORF">MM35RIKEN_01390</name>
</gene>
<dbReference type="Proteomes" id="UP000681343">
    <property type="component" value="Chromosome"/>
</dbReference>
<dbReference type="EMBL" id="AP023415">
    <property type="protein sequence ID" value="BCK77947.1"/>
    <property type="molecule type" value="Genomic_DNA"/>
</dbReference>
<feature type="region of interest" description="Disordered" evidence="1">
    <location>
        <begin position="53"/>
        <end position="102"/>
    </location>
</feature>
<dbReference type="GO" id="GO:0016787">
    <property type="term" value="F:hydrolase activity"/>
    <property type="evidence" value="ECO:0007669"/>
    <property type="project" value="InterPro"/>
</dbReference>
<organism evidence="3 4">
    <name type="scientific">Vescimonas fastidiosa</name>
    <dbReference type="NCBI Taxonomy" id="2714353"/>
    <lineage>
        <taxon>Bacteria</taxon>
        <taxon>Bacillati</taxon>
        <taxon>Bacillota</taxon>
        <taxon>Clostridia</taxon>
        <taxon>Eubacteriales</taxon>
        <taxon>Oscillospiraceae</taxon>
        <taxon>Vescimonas</taxon>
    </lineage>
</organism>
<name>A0A810PV47_9FIRM</name>
<dbReference type="AlphaFoldDB" id="A0A810PV47"/>
<keyword evidence="4" id="KW-1185">Reference proteome</keyword>
<dbReference type="InterPro" id="IPR029052">
    <property type="entry name" value="Metallo-depent_PP-like"/>
</dbReference>
<reference evidence="3" key="1">
    <citation type="submission" date="2020-09" db="EMBL/GenBank/DDBJ databases">
        <title>New species isolated from human feces.</title>
        <authorList>
            <person name="Kitahara M."/>
            <person name="Shigeno Y."/>
            <person name="Shime M."/>
            <person name="Matsumoto Y."/>
            <person name="Nakamura S."/>
            <person name="Motooka D."/>
            <person name="Fukuoka S."/>
            <person name="Nishikawa H."/>
            <person name="Benno Y."/>
        </authorList>
    </citation>
    <scope>NUCLEOTIDE SEQUENCE</scope>
    <source>
        <strain evidence="3">MM35</strain>
    </source>
</reference>
<proteinExistence type="predicted"/>
<feature type="compositionally biased region" description="Polar residues" evidence="1">
    <location>
        <begin position="56"/>
        <end position="68"/>
    </location>
</feature>
<feature type="domain" description="Calcineurin-like phosphoesterase" evidence="2">
    <location>
        <begin position="384"/>
        <end position="603"/>
    </location>
</feature>
<dbReference type="Pfam" id="PF00149">
    <property type="entry name" value="Metallophos"/>
    <property type="match status" value="1"/>
</dbReference>
<evidence type="ECO:0000313" key="3">
    <source>
        <dbReference type="EMBL" id="BCK77947.1"/>
    </source>
</evidence>
<dbReference type="SUPFAM" id="SSF56300">
    <property type="entry name" value="Metallo-dependent phosphatases"/>
    <property type="match status" value="1"/>
</dbReference>
<dbReference type="RefSeq" id="WP_212818429.1">
    <property type="nucleotide sequence ID" value="NZ_AP023415.1"/>
</dbReference>
<accession>A0A810PV47</accession>
<protein>
    <recommendedName>
        <fullName evidence="2">Calcineurin-like phosphoesterase domain-containing protein</fullName>
    </recommendedName>
</protein>
<sequence>MGKMQVSLQAENIPFPAAMAEESRCFTAVSEGFVNIGRDGKDGDTPTIGVNGNWFLGSTDTGLPSRGTQGVPGEKGDRGEKGEKGEKGDRGSKGDKGEPGTTQLIPLYADTVADCTDTSKVYVLPDGFVYANMTKTSVLHPTNRLPLSTEADGTPFNGGAGWKTGYKLHGGTGGEDARANYEVSGFIPVTYEDTFRAKSFRVEDANGYNNICFYDANHGFLVAFTMNSKYNPLAQFLLEDGTLEGSLSTAATTTMTQDQLRQTAYMRLSMLLIDSATVVTVNEPLESTTQTVTGWQSTGRAFVPADYEGRILALEEKAALPREGDAPAYIAAEAARVADLVQSKRTAGSLTFSAMADAHLEVDSPLTAVQANLTACRDAGLGLEQLRRHIPLDLAVMLGDYTYADSAETAAQVKRDLRQYHRYMAEAVRGLPGIWCTGNHDINYGANADRRLTEDELYAAIGAGNTAPRQDADHPGRNYGFLDFENQRIRCIYLNTIDSLDWPDLTGQADSASDVTAVQTRWLADTALDLSGKADAGKWQIVLFSHHCLSIFPQVTAVLTAYKNGTKGTVSVTGNGVTSAVSYDFTEKPRGEIICAIHGHNHNFTCRKISSEPWHAVTAEKAWLWSVCIPNLDVCRNNEAATANDADWKRVFGERDESGAPVYYPKTQNTAESTSFCVVSIDRKNRKLHFIAYGAGYDRELCY</sequence>
<dbReference type="Gene3D" id="3.60.21.10">
    <property type="match status" value="1"/>
</dbReference>
<feature type="compositionally biased region" description="Basic and acidic residues" evidence="1">
    <location>
        <begin position="74"/>
        <end position="98"/>
    </location>
</feature>
<dbReference type="Gene3D" id="2.60.120.220">
    <property type="entry name" value="Satellite virus coat domain"/>
    <property type="match status" value="1"/>
</dbReference>
<dbReference type="InterPro" id="IPR004843">
    <property type="entry name" value="Calcineurin-like_PHP"/>
</dbReference>
<evidence type="ECO:0000313" key="4">
    <source>
        <dbReference type="Proteomes" id="UP000681343"/>
    </source>
</evidence>
<dbReference type="KEGG" id="vfa:MM35RIKEN_01390"/>